<protein>
    <recommendedName>
        <fullName evidence="2 7">Thioredoxin</fullName>
    </recommendedName>
</protein>
<dbReference type="InterPro" id="IPR017937">
    <property type="entry name" value="Thioredoxin_CS"/>
</dbReference>
<comment type="caution">
    <text evidence="9">The sequence shown here is derived from an EMBL/GenBank/DDBJ whole genome shotgun (WGS) entry which is preliminary data.</text>
</comment>
<name>A0A0C1K468_STRCV</name>
<evidence type="ECO:0000256" key="7">
    <source>
        <dbReference type="NCBIfam" id="TIGR01068"/>
    </source>
</evidence>
<evidence type="ECO:0000256" key="1">
    <source>
        <dbReference type="ARBA" id="ARBA00008987"/>
    </source>
</evidence>
<dbReference type="InterPro" id="IPR036249">
    <property type="entry name" value="Thioredoxin-like_sf"/>
</dbReference>
<dbReference type="PROSITE" id="PS51352">
    <property type="entry name" value="THIOREDOXIN_2"/>
    <property type="match status" value="1"/>
</dbReference>
<reference evidence="9 10" key="1">
    <citation type="submission" date="2014-12" db="EMBL/GenBank/DDBJ databases">
        <title>Partial genome sequence of Streptococcus constellatus KCOM 1650 (= ChDC B144).</title>
        <authorList>
            <person name="Kook J.-K."/>
            <person name="Park S.-N."/>
            <person name="Lim Y.K."/>
            <person name="Jo E."/>
        </authorList>
    </citation>
    <scope>NUCLEOTIDE SEQUENCE [LARGE SCALE GENOMIC DNA]</scope>
    <source>
        <strain evidence="9 10">KCOM 1650</strain>
    </source>
</reference>
<dbReference type="InterPro" id="IPR005746">
    <property type="entry name" value="Thioredoxin"/>
</dbReference>
<dbReference type="GO" id="GO:0005829">
    <property type="term" value="C:cytosol"/>
    <property type="evidence" value="ECO:0007669"/>
    <property type="project" value="TreeGrafter"/>
</dbReference>
<dbReference type="NCBIfam" id="TIGR01068">
    <property type="entry name" value="thioredoxin"/>
    <property type="match status" value="1"/>
</dbReference>
<dbReference type="FunFam" id="3.40.30.10:FF:000001">
    <property type="entry name" value="Thioredoxin"/>
    <property type="match status" value="1"/>
</dbReference>
<dbReference type="PROSITE" id="PS00194">
    <property type="entry name" value="THIOREDOXIN_1"/>
    <property type="match status" value="1"/>
</dbReference>
<dbReference type="Gene3D" id="3.40.30.10">
    <property type="entry name" value="Glutaredoxin"/>
    <property type="match status" value="1"/>
</dbReference>
<dbReference type="GO" id="GO:0045454">
    <property type="term" value="P:cell redox homeostasis"/>
    <property type="evidence" value="ECO:0007669"/>
    <property type="project" value="TreeGrafter"/>
</dbReference>
<dbReference type="EMBL" id="JWIY01000002">
    <property type="protein sequence ID" value="KIC77785.1"/>
    <property type="molecule type" value="Genomic_DNA"/>
</dbReference>
<gene>
    <name evidence="9" type="ORF">RN79_06170</name>
</gene>
<dbReference type="PIRSF" id="PIRSF000077">
    <property type="entry name" value="Thioredoxin"/>
    <property type="match status" value="1"/>
</dbReference>
<evidence type="ECO:0000256" key="3">
    <source>
        <dbReference type="ARBA" id="ARBA00022448"/>
    </source>
</evidence>
<keyword evidence="4" id="KW-0249">Electron transport</keyword>
<evidence type="ECO:0000313" key="9">
    <source>
        <dbReference type="EMBL" id="KIC77785.1"/>
    </source>
</evidence>
<dbReference type="AlphaFoldDB" id="A0A0C1K468"/>
<evidence type="ECO:0000313" key="10">
    <source>
        <dbReference type="Proteomes" id="UP000031339"/>
    </source>
</evidence>
<keyword evidence="3" id="KW-0813">Transport</keyword>
<dbReference type="PANTHER" id="PTHR45663:SF11">
    <property type="entry name" value="GEO12009P1"/>
    <property type="match status" value="1"/>
</dbReference>
<dbReference type="SUPFAM" id="SSF52833">
    <property type="entry name" value="Thioredoxin-like"/>
    <property type="match status" value="1"/>
</dbReference>
<keyword evidence="5" id="KW-1015">Disulfide bond</keyword>
<organism evidence="9 10">
    <name type="scientific">Streptococcus constellatus</name>
    <dbReference type="NCBI Taxonomy" id="76860"/>
    <lineage>
        <taxon>Bacteria</taxon>
        <taxon>Bacillati</taxon>
        <taxon>Bacillota</taxon>
        <taxon>Bacilli</taxon>
        <taxon>Lactobacillales</taxon>
        <taxon>Streptococcaceae</taxon>
        <taxon>Streptococcus</taxon>
        <taxon>Streptococcus anginosus group</taxon>
    </lineage>
</organism>
<keyword evidence="6" id="KW-0676">Redox-active center</keyword>
<evidence type="ECO:0000256" key="6">
    <source>
        <dbReference type="ARBA" id="ARBA00023284"/>
    </source>
</evidence>
<evidence type="ECO:0000256" key="4">
    <source>
        <dbReference type="ARBA" id="ARBA00022982"/>
    </source>
</evidence>
<dbReference type="PRINTS" id="PR00421">
    <property type="entry name" value="THIOREDOXIN"/>
</dbReference>
<sequence>MVTAITDANFAEKTKDGLVLIDFWAAWCGPCRMQTPILEKLAEEVHEDELKIFKMDVDANPATPAEFGIMSIPTLLFKKDGQVVKKLVGVHSKDQLKAIVAELS</sequence>
<dbReference type="Pfam" id="PF00085">
    <property type="entry name" value="Thioredoxin"/>
    <property type="match status" value="1"/>
</dbReference>
<dbReference type="STRING" id="862969.SCI_0259"/>
<dbReference type="PANTHER" id="PTHR45663">
    <property type="entry name" value="GEO12009P1"/>
    <property type="match status" value="1"/>
</dbReference>
<dbReference type="GO" id="GO:0015035">
    <property type="term" value="F:protein-disulfide reductase activity"/>
    <property type="evidence" value="ECO:0007669"/>
    <property type="project" value="UniProtKB-UniRule"/>
</dbReference>
<dbReference type="GeneID" id="93848221"/>
<dbReference type="Proteomes" id="UP000031339">
    <property type="component" value="Unassembled WGS sequence"/>
</dbReference>
<dbReference type="RefSeq" id="WP_003070928.1">
    <property type="nucleotide sequence ID" value="NZ_CAJPUH010000019.1"/>
</dbReference>
<comment type="similarity">
    <text evidence="1 8">Belongs to the thioredoxin family.</text>
</comment>
<accession>A0A0C1K468</accession>
<dbReference type="eggNOG" id="COG3118">
    <property type="taxonomic scope" value="Bacteria"/>
</dbReference>
<proteinExistence type="inferred from homology"/>
<dbReference type="InterPro" id="IPR013766">
    <property type="entry name" value="Thioredoxin_domain"/>
</dbReference>
<dbReference type="OrthoDB" id="9790390at2"/>
<evidence type="ECO:0000256" key="2">
    <source>
        <dbReference type="ARBA" id="ARBA00020570"/>
    </source>
</evidence>
<evidence type="ECO:0000256" key="8">
    <source>
        <dbReference type="PIRNR" id="PIRNR000077"/>
    </source>
</evidence>
<evidence type="ECO:0000256" key="5">
    <source>
        <dbReference type="ARBA" id="ARBA00023157"/>
    </source>
</evidence>
<dbReference type="CDD" id="cd02947">
    <property type="entry name" value="TRX_family"/>
    <property type="match status" value="1"/>
</dbReference>